<dbReference type="AlphaFoldDB" id="A0A5N5SV33"/>
<evidence type="ECO:0000256" key="2">
    <source>
        <dbReference type="SAM" id="Phobius"/>
    </source>
</evidence>
<keyword evidence="2" id="KW-0812">Transmembrane</keyword>
<organism evidence="3 4">
    <name type="scientific">Armadillidium nasatum</name>
    <dbReference type="NCBI Taxonomy" id="96803"/>
    <lineage>
        <taxon>Eukaryota</taxon>
        <taxon>Metazoa</taxon>
        <taxon>Ecdysozoa</taxon>
        <taxon>Arthropoda</taxon>
        <taxon>Crustacea</taxon>
        <taxon>Multicrustacea</taxon>
        <taxon>Malacostraca</taxon>
        <taxon>Eumalacostraca</taxon>
        <taxon>Peracarida</taxon>
        <taxon>Isopoda</taxon>
        <taxon>Oniscidea</taxon>
        <taxon>Crinocheta</taxon>
        <taxon>Armadillidiidae</taxon>
        <taxon>Armadillidium</taxon>
    </lineage>
</organism>
<gene>
    <name evidence="3" type="ORF">Anas_05455</name>
</gene>
<keyword evidence="2" id="KW-0472">Membrane</keyword>
<evidence type="ECO:0000313" key="3">
    <source>
        <dbReference type="EMBL" id="KAB7498074.1"/>
    </source>
</evidence>
<protein>
    <submittedName>
        <fullName evidence="3">Uncharacterized protein</fullName>
    </submittedName>
</protein>
<comment type="caution">
    <text evidence="3">The sequence shown here is derived from an EMBL/GenBank/DDBJ whole genome shotgun (WGS) entry which is preliminary data.</text>
</comment>
<keyword evidence="2" id="KW-1133">Transmembrane helix</keyword>
<feature type="non-terminal residue" evidence="3">
    <location>
        <position position="107"/>
    </location>
</feature>
<evidence type="ECO:0000313" key="4">
    <source>
        <dbReference type="Proteomes" id="UP000326759"/>
    </source>
</evidence>
<feature type="transmembrane region" description="Helical" evidence="2">
    <location>
        <begin position="18"/>
        <end position="39"/>
    </location>
</feature>
<keyword evidence="4" id="KW-1185">Reference proteome</keyword>
<feature type="region of interest" description="Disordered" evidence="1">
    <location>
        <begin position="69"/>
        <end position="107"/>
    </location>
</feature>
<dbReference type="OrthoDB" id="6132759at2759"/>
<dbReference type="Proteomes" id="UP000326759">
    <property type="component" value="Unassembled WGS sequence"/>
</dbReference>
<accession>A0A5N5SV33</accession>
<sequence>ELDTRPAFIIFVIDKIHYLHYGLILFIISGSVAIIISLLTQPIPEDHPSLLVKILFRLFGYENDKVQKEDQQGVQLSTKEENDEIESAEMAPDDHSALYENPKWKTY</sequence>
<dbReference type="EMBL" id="SEYY01019634">
    <property type="protein sequence ID" value="KAB7498074.1"/>
    <property type="molecule type" value="Genomic_DNA"/>
</dbReference>
<feature type="non-terminal residue" evidence="3">
    <location>
        <position position="1"/>
    </location>
</feature>
<reference evidence="3 4" key="1">
    <citation type="journal article" date="2019" name="PLoS Biol.">
        <title>Sex chromosomes control vertical transmission of feminizing Wolbachia symbionts in an isopod.</title>
        <authorList>
            <person name="Becking T."/>
            <person name="Chebbi M.A."/>
            <person name="Giraud I."/>
            <person name="Moumen B."/>
            <person name="Laverre T."/>
            <person name="Caubet Y."/>
            <person name="Peccoud J."/>
            <person name="Gilbert C."/>
            <person name="Cordaux R."/>
        </authorList>
    </citation>
    <scope>NUCLEOTIDE SEQUENCE [LARGE SCALE GENOMIC DNA]</scope>
    <source>
        <strain evidence="3">ANa2</strain>
        <tissue evidence="3">Whole body excluding digestive tract and cuticle</tissue>
    </source>
</reference>
<proteinExistence type="predicted"/>
<name>A0A5N5SV33_9CRUS</name>
<evidence type="ECO:0000256" key="1">
    <source>
        <dbReference type="SAM" id="MobiDB-lite"/>
    </source>
</evidence>